<feature type="domain" description="BD-FAE-like" evidence="3">
    <location>
        <begin position="74"/>
        <end position="272"/>
    </location>
</feature>
<accession>A0A2W5VDW7</accession>
<dbReference type="AlphaFoldDB" id="A0A2W5VDW7"/>
<proteinExistence type="predicted"/>
<dbReference type="EMBL" id="QFQZ01000009">
    <property type="protein sequence ID" value="PZR36073.1"/>
    <property type="molecule type" value="Genomic_DNA"/>
</dbReference>
<dbReference type="Proteomes" id="UP000249393">
    <property type="component" value="Unassembled WGS sequence"/>
</dbReference>
<name>A0A2W5VDW7_9CAUL</name>
<keyword evidence="1 4" id="KW-0378">Hydrolase</keyword>
<dbReference type="GO" id="GO:0016787">
    <property type="term" value="F:hydrolase activity"/>
    <property type="evidence" value="ECO:0007669"/>
    <property type="project" value="UniProtKB-KW"/>
</dbReference>
<feature type="signal peptide" evidence="2">
    <location>
        <begin position="1"/>
        <end position="22"/>
    </location>
</feature>
<evidence type="ECO:0000313" key="5">
    <source>
        <dbReference type="Proteomes" id="UP000249393"/>
    </source>
</evidence>
<keyword evidence="2" id="KW-0732">Signal</keyword>
<dbReference type="PANTHER" id="PTHR48081">
    <property type="entry name" value="AB HYDROLASE SUPERFAMILY PROTEIN C4A8.06C"/>
    <property type="match status" value="1"/>
</dbReference>
<protein>
    <submittedName>
        <fullName evidence="4">Alpha/beta hydrolase</fullName>
    </submittedName>
</protein>
<evidence type="ECO:0000313" key="4">
    <source>
        <dbReference type="EMBL" id="PZR36073.1"/>
    </source>
</evidence>
<evidence type="ECO:0000256" key="1">
    <source>
        <dbReference type="ARBA" id="ARBA00022801"/>
    </source>
</evidence>
<dbReference type="RefSeq" id="WP_304274727.1">
    <property type="nucleotide sequence ID" value="NZ_QFQZ01000009.1"/>
</dbReference>
<dbReference type="Pfam" id="PF20434">
    <property type="entry name" value="BD-FAE"/>
    <property type="match status" value="1"/>
</dbReference>
<comment type="caution">
    <text evidence="4">The sequence shown here is derived from an EMBL/GenBank/DDBJ whole genome shotgun (WGS) entry which is preliminary data.</text>
</comment>
<sequence length="322" mass="34544">MMRSALAVAAGVLALTPAFVWAAEAKPPIPSFEISTSFVRPDPLPPSKLEMPGGVTVWKDLVYIQRPGFRPLTLDLYTPAGAGKRPLIVQIHGGGWSMGDSRQMAGFKDFPAVLANLASRGYVVAAVNYRLSGEAPSPAQADDVDAAIRWLKAHAAEYGIDPTRSATWGDSSGGHLSAMAALDCSGDDCVTAGVSWYGVFDLTPPPNIPYDDKLFATTNAFLGCKIITCPERVKAASPITHVKPNPPPMLLIHGDKDFAVPFTQSVALADALRKVGGDVELKIYEGANHGWWAATPEATRAFHQRALEDTFAFFDRVLKPSR</sequence>
<dbReference type="InterPro" id="IPR050300">
    <property type="entry name" value="GDXG_lipolytic_enzyme"/>
</dbReference>
<evidence type="ECO:0000256" key="2">
    <source>
        <dbReference type="SAM" id="SignalP"/>
    </source>
</evidence>
<evidence type="ECO:0000259" key="3">
    <source>
        <dbReference type="Pfam" id="PF20434"/>
    </source>
</evidence>
<dbReference type="SUPFAM" id="SSF53474">
    <property type="entry name" value="alpha/beta-Hydrolases"/>
    <property type="match status" value="1"/>
</dbReference>
<dbReference type="InterPro" id="IPR029058">
    <property type="entry name" value="AB_hydrolase_fold"/>
</dbReference>
<gene>
    <name evidence="4" type="ORF">DI526_04710</name>
</gene>
<reference evidence="4 5" key="1">
    <citation type="submission" date="2017-08" db="EMBL/GenBank/DDBJ databases">
        <title>Infants hospitalized years apart are colonized by the same room-sourced microbial strains.</title>
        <authorList>
            <person name="Brooks B."/>
            <person name="Olm M.R."/>
            <person name="Firek B.A."/>
            <person name="Baker R."/>
            <person name="Thomas B.C."/>
            <person name="Morowitz M.J."/>
            <person name="Banfield J.F."/>
        </authorList>
    </citation>
    <scope>NUCLEOTIDE SEQUENCE [LARGE SCALE GENOMIC DNA]</scope>
    <source>
        <strain evidence="4">S2_003_000_R2_4</strain>
    </source>
</reference>
<dbReference type="InterPro" id="IPR049492">
    <property type="entry name" value="BD-FAE-like_dom"/>
</dbReference>
<organism evidence="4 5">
    <name type="scientific">Caulobacter segnis</name>
    <dbReference type="NCBI Taxonomy" id="88688"/>
    <lineage>
        <taxon>Bacteria</taxon>
        <taxon>Pseudomonadati</taxon>
        <taxon>Pseudomonadota</taxon>
        <taxon>Alphaproteobacteria</taxon>
        <taxon>Caulobacterales</taxon>
        <taxon>Caulobacteraceae</taxon>
        <taxon>Caulobacter</taxon>
    </lineage>
</organism>
<dbReference type="Gene3D" id="3.40.50.1820">
    <property type="entry name" value="alpha/beta hydrolase"/>
    <property type="match status" value="1"/>
</dbReference>
<feature type="chain" id="PRO_5016137204" evidence="2">
    <location>
        <begin position="23"/>
        <end position="322"/>
    </location>
</feature>